<organism evidence="1 2">
    <name type="scientific">Araneus ventricosus</name>
    <name type="common">Orbweaver spider</name>
    <name type="synonym">Epeira ventricosa</name>
    <dbReference type="NCBI Taxonomy" id="182803"/>
    <lineage>
        <taxon>Eukaryota</taxon>
        <taxon>Metazoa</taxon>
        <taxon>Ecdysozoa</taxon>
        <taxon>Arthropoda</taxon>
        <taxon>Chelicerata</taxon>
        <taxon>Arachnida</taxon>
        <taxon>Araneae</taxon>
        <taxon>Araneomorphae</taxon>
        <taxon>Entelegynae</taxon>
        <taxon>Araneoidea</taxon>
        <taxon>Araneidae</taxon>
        <taxon>Araneus</taxon>
    </lineage>
</organism>
<evidence type="ECO:0000313" key="2">
    <source>
        <dbReference type="Proteomes" id="UP000499080"/>
    </source>
</evidence>
<name>A0A4Y2G2A7_ARAVE</name>
<reference evidence="1 2" key="1">
    <citation type="journal article" date="2019" name="Sci. Rep.">
        <title>Orb-weaving spider Araneus ventricosus genome elucidates the spidroin gene catalogue.</title>
        <authorList>
            <person name="Kono N."/>
            <person name="Nakamura H."/>
            <person name="Ohtoshi R."/>
            <person name="Moran D.A.P."/>
            <person name="Shinohara A."/>
            <person name="Yoshida Y."/>
            <person name="Fujiwara M."/>
            <person name="Mori M."/>
            <person name="Tomita M."/>
            <person name="Arakawa K."/>
        </authorList>
    </citation>
    <scope>NUCLEOTIDE SEQUENCE [LARGE SCALE GENOMIC DNA]</scope>
</reference>
<keyword evidence="2" id="KW-1185">Reference proteome</keyword>
<comment type="caution">
    <text evidence="1">The sequence shown here is derived from an EMBL/GenBank/DDBJ whole genome shotgun (WGS) entry which is preliminary data.</text>
</comment>
<dbReference type="EMBL" id="BGPR01001152">
    <property type="protein sequence ID" value="GBM46788.1"/>
    <property type="molecule type" value="Genomic_DNA"/>
</dbReference>
<proteinExistence type="predicted"/>
<protein>
    <submittedName>
        <fullName evidence="1">Uncharacterized protein</fullName>
    </submittedName>
</protein>
<evidence type="ECO:0000313" key="1">
    <source>
        <dbReference type="EMBL" id="GBM46788.1"/>
    </source>
</evidence>
<dbReference type="AlphaFoldDB" id="A0A4Y2G2A7"/>
<sequence>MIALQHITKMLYVIACLENVRLIGLVVVDQYLGHHFHRIYLRSIYLSRSNDKLGLREESCRTHISCLRKHPENTEYVPECPAVHAKMLSDLYCSK</sequence>
<accession>A0A4Y2G2A7</accession>
<dbReference type="Proteomes" id="UP000499080">
    <property type="component" value="Unassembled WGS sequence"/>
</dbReference>
<gene>
    <name evidence="1" type="ORF">AVEN_195205_1</name>
</gene>